<proteinExistence type="predicted"/>
<comment type="caution">
    <text evidence="1">The sequence shown here is derived from an EMBL/GenBank/DDBJ whole genome shotgun (WGS) entry which is preliminary data.</text>
</comment>
<organism evidence="1 2">
    <name type="scientific">Cryptosporidium xiaoi</name>
    <dbReference type="NCBI Taxonomy" id="659607"/>
    <lineage>
        <taxon>Eukaryota</taxon>
        <taxon>Sar</taxon>
        <taxon>Alveolata</taxon>
        <taxon>Apicomplexa</taxon>
        <taxon>Conoidasida</taxon>
        <taxon>Coccidia</taxon>
        <taxon>Eucoccidiorida</taxon>
        <taxon>Eimeriorina</taxon>
        <taxon>Cryptosporidiidae</taxon>
        <taxon>Cryptosporidium</taxon>
    </lineage>
</organism>
<dbReference type="Proteomes" id="UP001311799">
    <property type="component" value="Unassembled WGS sequence"/>
</dbReference>
<keyword evidence="2" id="KW-1185">Reference proteome</keyword>
<gene>
    <name evidence="1" type="ORF">RS030_111808</name>
</gene>
<name>A0AAV9Y202_9CRYT</name>
<evidence type="ECO:0000313" key="1">
    <source>
        <dbReference type="EMBL" id="KAK6591030.1"/>
    </source>
</evidence>
<dbReference type="EMBL" id="JAWDEY010000002">
    <property type="protein sequence ID" value="KAK6591030.1"/>
    <property type="molecule type" value="Genomic_DNA"/>
</dbReference>
<protein>
    <submittedName>
        <fullName evidence="1">Uncharacterized protein</fullName>
    </submittedName>
</protein>
<dbReference type="AlphaFoldDB" id="A0AAV9Y202"/>
<evidence type="ECO:0000313" key="2">
    <source>
        <dbReference type="Proteomes" id="UP001311799"/>
    </source>
</evidence>
<reference evidence="1 2" key="1">
    <citation type="submission" date="2023-10" db="EMBL/GenBank/DDBJ databases">
        <title>Comparative genomics analysis reveals potential genetic determinants of host preference in Cryptosporidium xiaoi.</title>
        <authorList>
            <person name="Xiao L."/>
            <person name="Li J."/>
        </authorList>
    </citation>
    <scope>NUCLEOTIDE SEQUENCE [LARGE SCALE GENOMIC DNA]</scope>
    <source>
        <strain evidence="1 2">52996</strain>
    </source>
</reference>
<accession>A0AAV9Y202</accession>
<sequence length="111" mass="12012">MSKDLPKQYSERKSTPTVALEPSDPVVFSLIPCCSIICSLKYAIISLAKFISPNEWELYGIVISIFPGTIPSGMSNGSSLVSVKILLLDILLIISPNSSSLLPVNFNVINL</sequence>